<evidence type="ECO:0000259" key="3">
    <source>
        <dbReference type="Pfam" id="PF14111"/>
    </source>
</evidence>
<geneLocation type="mitochondrion" evidence="4"/>
<dbReference type="AlphaFoldDB" id="Q5U6D6"/>
<keyword evidence="4" id="KW-0496">Mitochondrion</keyword>
<accession>Q5U6D6</accession>
<keyword evidence="2" id="KW-1133">Transmembrane helix</keyword>
<sequence length="141" mass="15636">MNDNIQSALNQSPVPQAGNPPGNATATETVAWSSIVSGAQLTAKGRPLHFVSPVLRDGKPHASLLKNELDSAAMPWMNSIVLYVVGVFPTIANMHRYIARDWNFVSKPTVFYHDDGYFLDSYLTYLLPSYLSKRTDSSKIY</sequence>
<evidence type="ECO:0000256" key="1">
    <source>
        <dbReference type="SAM" id="MobiDB-lite"/>
    </source>
</evidence>
<reference evidence="4" key="1">
    <citation type="journal article" date="2004" name="Mol. Genet. Genomics">
        <title>The cytoplasmic male-sterile type and normal type mitochondrial genomes of sugar beet share the same complement of genes of known function but differ in the content of expressed ORFs.</title>
        <authorList>
            <person name="Satoh M."/>
            <person name="Kubo T."/>
            <person name="Nishizawa S."/>
            <person name="Estiati A."/>
            <person name="Itchoda N."/>
            <person name="Mikami T."/>
        </authorList>
    </citation>
    <scope>NUCLEOTIDE SEQUENCE</scope>
</reference>
<dbReference type="PANTHER" id="PTHR33233:SF17">
    <property type="entry name" value="DUF4283 DOMAIN-CONTAINING PROTEIN"/>
    <property type="match status" value="1"/>
</dbReference>
<dbReference type="EMBL" id="BA000024">
    <property type="protein sequence ID" value="BAD66774.1"/>
    <property type="molecule type" value="Genomic_DNA"/>
</dbReference>
<proteinExistence type="predicted"/>
<dbReference type="EMBL" id="BA000024">
    <property type="protein sequence ID" value="BAD66730.1"/>
    <property type="molecule type" value="Genomic_DNA"/>
</dbReference>
<feature type="domain" description="DUF4283" evidence="3">
    <location>
        <begin position="76"/>
        <end position="119"/>
    </location>
</feature>
<keyword evidence="2" id="KW-0472">Membrane</keyword>
<organism evidence="4">
    <name type="scientific">Beta vulgaris subsp. vulgaris</name>
    <name type="common">Beet</name>
    <dbReference type="NCBI Taxonomy" id="3555"/>
    <lineage>
        <taxon>Eukaryota</taxon>
        <taxon>Viridiplantae</taxon>
        <taxon>Streptophyta</taxon>
        <taxon>Embryophyta</taxon>
        <taxon>Tracheophyta</taxon>
        <taxon>Spermatophyta</taxon>
        <taxon>Magnoliopsida</taxon>
        <taxon>eudicotyledons</taxon>
        <taxon>Gunneridae</taxon>
        <taxon>Pentapetalae</taxon>
        <taxon>Caryophyllales</taxon>
        <taxon>Chenopodiaceae</taxon>
        <taxon>Betoideae</taxon>
        <taxon>Beta</taxon>
    </lineage>
</organism>
<feature type="transmembrane region" description="Helical" evidence="2">
    <location>
        <begin position="73"/>
        <end position="92"/>
    </location>
</feature>
<protein>
    <submittedName>
        <fullName evidence="4">Orf141 protein</fullName>
    </submittedName>
</protein>
<keyword evidence="2" id="KW-0812">Transmembrane</keyword>
<feature type="region of interest" description="Disordered" evidence="1">
    <location>
        <begin position="1"/>
        <end position="25"/>
    </location>
</feature>
<evidence type="ECO:0000256" key="2">
    <source>
        <dbReference type="SAM" id="Phobius"/>
    </source>
</evidence>
<gene>
    <name evidence="4" type="primary">orf141</name>
</gene>
<dbReference type="Pfam" id="PF14111">
    <property type="entry name" value="DUF4283"/>
    <property type="match status" value="1"/>
</dbReference>
<dbReference type="PANTHER" id="PTHR33233">
    <property type="entry name" value="ENDONUCLEASE/EXONUCLEASE/PHOSPHATASE"/>
    <property type="match status" value="1"/>
</dbReference>
<evidence type="ECO:0000313" key="4">
    <source>
        <dbReference type="EMBL" id="BAD66774.1"/>
    </source>
</evidence>
<dbReference type="InterPro" id="IPR025558">
    <property type="entry name" value="DUF4283"/>
</dbReference>
<name>Q5U6D6_BETVV</name>
<feature type="compositionally biased region" description="Polar residues" evidence="1">
    <location>
        <begin position="1"/>
        <end position="14"/>
    </location>
</feature>